<evidence type="ECO:0000313" key="4">
    <source>
        <dbReference type="Proteomes" id="UP000321947"/>
    </source>
</evidence>
<gene>
    <name evidence="3" type="ORF">E5676_scaffold863G00630</name>
</gene>
<evidence type="ECO:0000256" key="1">
    <source>
        <dbReference type="SAM" id="MobiDB-lite"/>
    </source>
</evidence>
<keyword evidence="2" id="KW-0812">Transmembrane</keyword>
<evidence type="ECO:0000256" key="2">
    <source>
        <dbReference type="SAM" id="Phobius"/>
    </source>
</evidence>
<keyword evidence="2" id="KW-1133">Transmembrane helix</keyword>
<reference evidence="3 4" key="1">
    <citation type="submission" date="2019-08" db="EMBL/GenBank/DDBJ databases">
        <title>Draft genome sequences of two oriental melons (Cucumis melo L. var makuwa).</title>
        <authorList>
            <person name="Kwon S.-Y."/>
        </authorList>
    </citation>
    <scope>NUCLEOTIDE SEQUENCE [LARGE SCALE GENOMIC DNA]</scope>
    <source>
        <strain evidence="4">cv. Chang Bougi</strain>
        <tissue evidence="3">Leaf</tissue>
    </source>
</reference>
<keyword evidence="2" id="KW-0472">Membrane</keyword>
<dbReference type="EMBL" id="SSTD01014872">
    <property type="protein sequence ID" value="TYK03700.1"/>
    <property type="molecule type" value="Genomic_DNA"/>
</dbReference>
<dbReference type="AlphaFoldDB" id="A0A5D3BX55"/>
<proteinExistence type="predicted"/>
<evidence type="ECO:0000313" key="3">
    <source>
        <dbReference type="EMBL" id="TYK03700.1"/>
    </source>
</evidence>
<comment type="caution">
    <text evidence="3">The sequence shown here is derived from an EMBL/GenBank/DDBJ whole genome shotgun (WGS) entry which is preliminary data.</text>
</comment>
<feature type="region of interest" description="Disordered" evidence="1">
    <location>
        <begin position="1"/>
        <end position="23"/>
    </location>
</feature>
<protein>
    <submittedName>
        <fullName evidence="3">CASP-like protein F16</fullName>
    </submittedName>
</protein>
<feature type="transmembrane region" description="Helical" evidence="2">
    <location>
        <begin position="30"/>
        <end position="48"/>
    </location>
</feature>
<organism evidence="3 4">
    <name type="scientific">Cucumis melo var. makuwa</name>
    <name type="common">Oriental melon</name>
    <dbReference type="NCBI Taxonomy" id="1194695"/>
    <lineage>
        <taxon>Eukaryota</taxon>
        <taxon>Viridiplantae</taxon>
        <taxon>Streptophyta</taxon>
        <taxon>Embryophyta</taxon>
        <taxon>Tracheophyta</taxon>
        <taxon>Spermatophyta</taxon>
        <taxon>Magnoliopsida</taxon>
        <taxon>eudicotyledons</taxon>
        <taxon>Gunneridae</taxon>
        <taxon>Pentapetalae</taxon>
        <taxon>rosids</taxon>
        <taxon>fabids</taxon>
        <taxon>Cucurbitales</taxon>
        <taxon>Cucurbitaceae</taxon>
        <taxon>Benincaseae</taxon>
        <taxon>Cucumis</taxon>
    </lineage>
</organism>
<dbReference type="Proteomes" id="UP000321947">
    <property type="component" value="Unassembled WGS sequence"/>
</dbReference>
<sequence>MDNKYTNNNRPDLSSSDDSLDSTGMRTADTLLRLVPMGLCIAALIVMLRNSDANDYGSIAYSDLSAFKIWGSQALSHGHGVEVTPMLFPSVSKHQTAHPLQQNDTESLRQLQSEGIFFP</sequence>
<accession>A0A5D3BX55</accession>
<feature type="compositionally biased region" description="Polar residues" evidence="1">
    <location>
        <begin position="1"/>
        <end position="11"/>
    </location>
</feature>
<name>A0A5D3BX55_CUCMM</name>